<dbReference type="RefSeq" id="WP_249684262.1">
    <property type="nucleotide sequence ID" value="NZ_SGPX01000015.1"/>
</dbReference>
<comment type="caution">
    <text evidence="4">The sequence shown here is derived from an EMBL/GenBank/DDBJ whole genome shotgun (WGS) entry which is preliminary data.</text>
</comment>
<evidence type="ECO:0000256" key="1">
    <source>
        <dbReference type="SAM" id="Phobius"/>
    </source>
</evidence>
<dbReference type="EMBL" id="SGPX01000015">
    <property type="protein sequence ID" value="MCL6353621.1"/>
    <property type="molecule type" value="Genomic_DNA"/>
</dbReference>
<feature type="chain" id="PRO_5043610666" evidence="2">
    <location>
        <begin position="19"/>
        <end position="288"/>
    </location>
</feature>
<evidence type="ECO:0000313" key="3">
    <source>
        <dbReference type="EMBL" id="MCL6353621.1"/>
    </source>
</evidence>
<name>A0AAW5GLB4_9GAMM</name>
<keyword evidence="1" id="KW-0472">Membrane</keyword>
<keyword evidence="1" id="KW-1133">Transmembrane helix</keyword>
<reference evidence="4" key="1">
    <citation type="submission" date="2019-02" db="EMBL/GenBank/DDBJ databases">
        <title>New Zealand Erwinia strains with phe-tRNA free attachment sites.</title>
        <authorList>
            <person name="Nunes-Leite L."/>
            <person name="Pitman A.R."/>
        </authorList>
    </citation>
    <scope>NUCLEOTIDE SEQUENCE</scope>
    <source>
        <strain evidence="4">Ec-140</strain>
        <strain evidence="3">Ec-143</strain>
    </source>
</reference>
<gene>
    <name evidence="3" type="ORF">EXT50_20910</name>
    <name evidence="4" type="ORF">EXT53_21260</name>
</gene>
<keyword evidence="5" id="KW-1185">Reference proteome</keyword>
<feature type="transmembrane region" description="Helical" evidence="1">
    <location>
        <begin position="88"/>
        <end position="110"/>
    </location>
</feature>
<evidence type="ECO:0000313" key="6">
    <source>
        <dbReference type="Proteomes" id="UP001057360"/>
    </source>
</evidence>
<keyword evidence="2" id="KW-0732">Signal</keyword>
<organism evidence="4 6">
    <name type="scientific">Pectobacterium polaris</name>
    <dbReference type="NCBI Taxonomy" id="2042057"/>
    <lineage>
        <taxon>Bacteria</taxon>
        <taxon>Pseudomonadati</taxon>
        <taxon>Pseudomonadota</taxon>
        <taxon>Gammaproteobacteria</taxon>
        <taxon>Enterobacterales</taxon>
        <taxon>Pectobacteriaceae</taxon>
        <taxon>Pectobacterium</taxon>
    </lineage>
</organism>
<accession>A0AAW5GLB4</accession>
<dbReference type="AlphaFoldDB" id="A0AAW5GLB4"/>
<sequence length="288" mass="32427">MKKILLLILAVLSSSSMADDKKLDANDIHHSTVSVSTQPKVDAFNYFDDEKNLTKLAEKISSLNKEKRDALEILEKVDSFYSRSFNTLLLIIISMIGLVGVFIPLVISIYQNRLIKSQSVSLQGNIRSEVASGLLKLKDDIRIENEGGFLELKGNISEVTERIESEYKYEIEMLRAESLARISNSIAGSCWTNGNYNLSVMFYCQAGLGYMQCKNHGRLKDVINSLVDNVIPNMSFYDGTTEDGDKYENFMDGLSSFNTESIYDNDIAVLKSVWMGFLKRVESNDKKS</sequence>
<evidence type="ECO:0000313" key="5">
    <source>
        <dbReference type="Proteomes" id="UP001055618"/>
    </source>
</evidence>
<feature type="signal peptide" evidence="2">
    <location>
        <begin position="1"/>
        <end position="18"/>
    </location>
</feature>
<evidence type="ECO:0000256" key="2">
    <source>
        <dbReference type="SAM" id="SignalP"/>
    </source>
</evidence>
<dbReference type="Proteomes" id="UP001057360">
    <property type="component" value="Unassembled WGS sequence"/>
</dbReference>
<dbReference type="EMBL" id="SGPY01000015">
    <property type="protein sequence ID" value="MCL6371082.1"/>
    <property type="molecule type" value="Genomic_DNA"/>
</dbReference>
<dbReference type="Proteomes" id="UP001055618">
    <property type="component" value="Unassembled WGS sequence"/>
</dbReference>
<keyword evidence="1" id="KW-0812">Transmembrane</keyword>
<evidence type="ECO:0000313" key="4">
    <source>
        <dbReference type="EMBL" id="MCL6371082.1"/>
    </source>
</evidence>
<protein>
    <submittedName>
        <fullName evidence="4">Uncharacterized protein</fullName>
    </submittedName>
</protein>
<proteinExistence type="predicted"/>